<dbReference type="InterPro" id="IPR008972">
    <property type="entry name" value="Cupredoxin"/>
</dbReference>
<dbReference type="AlphaFoldDB" id="A0A165RX57"/>
<dbReference type="GO" id="GO:0019333">
    <property type="term" value="P:denitrification pathway"/>
    <property type="evidence" value="ECO:0007669"/>
    <property type="project" value="UniProtKB-UniPathway"/>
</dbReference>
<evidence type="ECO:0000256" key="2">
    <source>
        <dbReference type="ARBA" id="ARBA00001973"/>
    </source>
</evidence>
<dbReference type="GO" id="GO:0050421">
    <property type="term" value="F:nitrite reductase (NO-forming) activity"/>
    <property type="evidence" value="ECO:0007669"/>
    <property type="project" value="UniProtKB-EC"/>
</dbReference>
<evidence type="ECO:0000256" key="23">
    <source>
        <dbReference type="PROSITE-ProRule" id="PRU00433"/>
    </source>
</evidence>
<evidence type="ECO:0000256" key="11">
    <source>
        <dbReference type="ARBA" id="ARBA00022630"/>
    </source>
</evidence>
<evidence type="ECO:0000256" key="16">
    <source>
        <dbReference type="ARBA" id="ARBA00023002"/>
    </source>
</evidence>
<reference evidence="26 27" key="1">
    <citation type="submission" date="2016-01" db="EMBL/GenBank/DDBJ databases">
        <title>Whole genome sequencing of Myroides marinus L41.</title>
        <authorList>
            <person name="Hong K.W."/>
        </authorList>
    </citation>
    <scope>NUCLEOTIDE SEQUENCE [LARGE SCALE GENOMIC DNA]</scope>
    <source>
        <strain evidence="26 27">L41</strain>
    </source>
</reference>
<dbReference type="GO" id="GO:0042597">
    <property type="term" value="C:periplasmic space"/>
    <property type="evidence" value="ECO:0007669"/>
    <property type="project" value="UniProtKB-SubCell"/>
</dbReference>
<evidence type="ECO:0000256" key="5">
    <source>
        <dbReference type="ARBA" id="ARBA00005127"/>
    </source>
</evidence>
<evidence type="ECO:0000259" key="25">
    <source>
        <dbReference type="PROSITE" id="PS51007"/>
    </source>
</evidence>
<sequence>MLMNTKTHSLKNKLGVLALALSLLTIGSCSQKDNKTTKMNADMAEQIVATGNLEAELTSPPLVPKPVGNRAAAKLKVNLEILEQEGEMVDGVKYMYWTFGGTVPGSFIRTRVGDEVEFTLKNHPDNKLPHNIDMHAVTGPGGGAASSLVAPGHEVTFSFKTLQPGLYVYHCATAPVGMHIANGMYGLILVEPEGGLPPVDKEYYIMQGDFYTKGAYGEKGLQPFDMNKALKEQPDYVVFNGHVNGLVNENAITAKVGETIRLFVGNGGPNLVSSFHVIGEIFDRVHVEGGDLINENVQTTLIPAGGAAIVEFKVNTPGTFVIVDHSIFRAFNKGALGMLKVEGNENTKVFAGKIKEGVYLPEGGTIQNMPKESAKKEVIENKTVAQQIADGKSVFTRTCFACHQSEGQGIDKIFPPLAKSDYLNKDVNRAIKTVINGLQGEITVNNVKYNSIMTSQNLSDQEIADVLTYVYNSWGNNKTVVTPQMVQKNR</sequence>
<dbReference type="SUPFAM" id="SSF49503">
    <property type="entry name" value="Cupredoxins"/>
    <property type="match status" value="2"/>
</dbReference>
<keyword evidence="19" id="KW-0534">Nitrate assimilation</keyword>
<evidence type="ECO:0000256" key="15">
    <source>
        <dbReference type="ARBA" id="ARBA00022827"/>
    </source>
</evidence>
<dbReference type="PRINTS" id="PR00695">
    <property type="entry name" value="CUNO2RDTASE"/>
</dbReference>
<dbReference type="InterPro" id="IPR001117">
    <property type="entry name" value="Cu-oxidase_2nd"/>
</dbReference>
<dbReference type="InterPro" id="IPR001287">
    <property type="entry name" value="NO2-reductase_Cu"/>
</dbReference>
<comment type="cofactor">
    <cofactor evidence="2 22">
        <name>Cu(2+)</name>
        <dbReference type="ChEBI" id="CHEBI:29036"/>
    </cofactor>
</comment>
<accession>A0A165RX57</accession>
<dbReference type="Pfam" id="PF00034">
    <property type="entry name" value="Cytochrom_C"/>
    <property type="match status" value="1"/>
</dbReference>
<evidence type="ECO:0000256" key="18">
    <source>
        <dbReference type="ARBA" id="ARBA00023008"/>
    </source>
</evidence>
<evidence type="ECO:0000256" key="4">
    <source>
        <dbReference type="ARBA" id="ARBA00004418"/>
    </source>
</evidence>
<comment type="cofactor">
    <cofactor evidence="1 22">
        <name>Cu(+)</name>
        <dbReference type="ChEBI" id="CHEBI:49552"/>
    </cofactor>
</comment>
<dbReference type="Proteomes" id="UP000076630">
    <property type="component" value="Unassembled WGS sequence"/>
</dbReference>
<keyword evidence="14" id="KW-0574">Periplasm</keyword>
<dbReference type="CDD" id="cd11020">
    <property type="entry name" value="CuRO_1_CuNIR"/>
    <property type="match status" value="1"/>
</dbReference>
<evidence type="ECO:0000256" key="7">
    <source>
        <dbReference type="ARBA" id="ARBA00011233"/>
    </source>
</evidence>
<evidence type="ECO:0000256" key="14">
    <source>
        <dbReference type="ARBA" id="ARBA00022764"/>
    </source>
</evidence>
<evidence type="ECO:0000313" key="26">
    <source>
        <dbReference type="EMBL" id="KZE79727.1"/>
    </source>
</evidence>
<dbReference type="EC" id="1.7.2.1" evidence="8"/>
<comment type="subunit">
    <text evidence="7">Homotrimer.</text>
</comment>
<dbReference type="Pfam" id="PF00394">
    <property type="entry name" value="Cu-oxidase"/>
    <property type="match status" value="1"/>
</dbReference>
<evidence type="ECO:0000256" key="24">
    <source>
        <dbReference type="SAM" id="SignalP"/>
    </source>
</evidence>
<comment type="catalytic activity">
    <reaction evidence="21">
        <text>nitric oxide + Fe(III)-[cytochrome c] + H2O = Fe(II)-[cytochrome c] + nitrite + 2 H(+)</text>
        <dbReference type="Rhea" id="RHEA:15233"/>
        <dbReference type="Rhea" id="RHEA-COMP:10350"/>
        <dbReference type="Rhea" id="RHEA-COMP:14399"/>
        <dbReference type="ChEBI" id="CHEBI:15377"/>
        <dbReference type="ChEBI" id="CHEBI:15378"/>
        <dbReference type="ChEBI" id="CHEBI:16301"/>
        <dbReference type="ChEBI" id="CHEBI:16480"/>
        <dbReference type="ChEBI" id="CHEBI:29033"/>
        <dbReference type="ChEBI" id="CHEBI:29034"/>
        <dbReference type="EC" id="1.7.2.1"/>
    </reaction>
</comment>
<evidence type="ECO:0000256" key="19">
    <source>
        <dbReference type="ARBA" id="ARBA00023063"/>
    </source>
</evidence>
<dbReference type="FunFam" id="2.60.40.420:FF:000093">
    <property type="entry name" value="Copper-containing nitrite reductase"/>
    <property type="match status" value="1"/>
</dbReference>
<feature type="domain" description="Cytochrome c" evidence="25">
    <location>
        <begin position="386"/>
        <end position="474"/>
    </location>
</feature>
<keyword evidence="16" id="KW-0560">Oxidoreductase</keyword>
<evidence type="ECO:0000256" key="17">
    <source>
        <dbReference type="ARBA" id="ARBA00023004"/>
    </source>
</evidence>
<comment type="pathway">
    <text evidence="5">Nitrogen metabolism; nitrate reduction (denitrification); dinitrogen from nitrate: step 2/4.</text>
</comment>
<dbReference type="GO" id="GO:0020037">
    <property type="term" value="F:heme binding"/>
    <property type="evidence" value="ECO:0007669"/>
    <property type="project" value="InterPro"/>
</dbReference>
<dbReference type="Gene3D" id="2.60.40.420">
    <property type="entry name" value="Cupredoxins - blue copper proteins"/>
    <property type="match status" value="2"/>
</dbReference>
<evidence type="ECO:0000256" key="9">
    <source>
        <dbReference type="ARBA" id="ARBA00017290"/>
    </source>
</evidence>
<keyword evidence="12 22" id="KW-0479">Metal-binding</keyword>
<keyword evidence="13" id="KW-0677">Repeat</keyword>
<evidence type="ECO:0000256" key="21">
    <source>
        <dbReference type="ARBA" id="ARBA00049340"/>
    </source>
</evidence>
<feature type="binding site" description="type 1 copper site" evidence="22">
    <location>
        <position position="170"/>
    </location>
    <ligand>
        <name>Cu cation</name>
        <dbReference type="ChEBI" id="CHEBI:23378"/>
        <label>1</label>
    </ligand>
</feature>
<dbReference type="InterPro" id="IPR051459">
    <property type="entry name" value="Cytochrome_c-type_DH"/>
</dbReference>
<protein>
    <recommendedName>
        <fullName evidence="9">Copper-containing nitrite reductase</fullName>
        <ecNumber evidence="8">1.7.2.1</ecNumber>
    </recommendedName>
    <alternativeName>
        <fullName evidence="20">Cu-NIR</fullName>
    </alternativeName>
</protein>
<dbReference type="InterPro" id="IPR009056">
    <property type="entry name" value="Cyt_c-like_dom"/>
</dbReference>
<dbReference type="InterPro" id="IPR011707">
    <property type="entry name" value="Cu-oxidase-like_N"/>
</dbReference>
<feature type="binding site" description="type 1 copper site" evidence="22">
    <location>
        <position position="184"/>
    </location>
    <ligand>
        <name>Cu cation</name>
        <dbReference type="ChEBI" id="CHEBI:23378"/>
        <label>1</label>
    </ligand>
</feature>
<keyword evidence="10 23" id="KW-0349">Heme</keyword>
<evidence type="ECO:0000256" key="8">
    <source>
        <dbReference type="ARBA" id="ARBA00011882"/>
    </source>
</evidence>
<comment type="similarity">
    <text evidence="6">Belongs to the multicopper oxidase family.</text>
</comment>
<evidence type="ECO:0000256" key="10">
    <source>
        <dbReference type="ARBA" id="ARBA00022617"/>
    </source>
</evidence>
<keyword evidence="15" id="KW-0274">FAD</keyword>
<comment type="subcellular location">
    <subcellularLocation>
        <location evidence="4">Periplasm</location>
    </subcellularLocation>
</comment>
<dbReference type="NCBIfam" id="TIGR02376">
    <property type="entry name" value="Cu_nitrite_red"/>
    <property type="match status" value="1"/>
</dbReference>
<feature type="chain" id="PRO_5007866073" description="Copper-containing nitrite reductase" evidence="24">
    <location>
        <begin position="32"/>
        <end position="490"/>
    </location>
</feature>
<dbReference type="CDD" id="cd04208">
    <property type="entry name" value="CuRO_2_CuNIR"/>
    <property type="match status" value="1"/>
</dbReference>
<dbReference type="SUPFAM" id="SSF46626">
    <property type="entry name" value="Cytochrome c"/>
    <property type="match status" value="1"/>
</dbReference>
<dbReference type="InterPro" id="IPR036909">
    <property type="entry name" value="Cyt_c-like_dom_sf"/>
</dbReference>
<name>A0A165RX57_9FLAO</name>
<keyword evidence="11" id="KW-0285">Flavoprotein</keyword>
<feature type="binding site" description="type 1 copper site" evidence="22">
    <location>
        <position position="325"/>
    </location>
    <ligand>
        <name>Cu cation</name>
        <dbReference type="ChEBI" id="CHEBI:23378"/>
        <label>1</label>
    </ligand>
</feature>
<dbReference type="Pfam" id="PF07732">
    <property type="entry name" value="Cu-oxidase_3"/>
    <property type="match status" value="1"/>
</dbReference>
<evidence type="ECO:0000256" key="22">
    <source>
        <dbReference type="PIRSR" id="PIRSR601287-1"/>
    </source>
</evidence>
<feature type="binding site" description="type 1 copper site" evidence="22">
    <location>
        <position position="130"/>
    </location>
    <ligand>
        <name>Cu cation</name>
        <dbReference type="ChEBI" id="CHEBI:23378"/>
        <label>1</label>
    </ligand>
</feature>
<comment type="cofactor">
    <cofactor evidence="3">
        <name>FAD</name>
        <dbReference type="ChEBI" id="CHEBI:57692"/>
    </cofactor>
</comment>
<proteinExistence type="inferred from homology"/>
<dbReference type="PROSITE" id="PS51007">
    <property type="entry name" value="CYTC"/>
    <property type="match status" value="1"/>
</dbReference>
<dbReference type="PROSITE" id="PS51257">
    <property type="entry name" value="PROKAR_LIPOPROTEIN"/>
    <property type="match status" value="1"/>
</dbReference>
<evidence type="ECO:0000256" key="12">
    <source>
        <dbReference type="ARBA" id="ARBA00022723"/>
    </source>
</evidence>
<evidence type="ECO:0000256" key="13">
    <source>
        <dbReference type="ARBA" id="ARBA00022737"/>
    </source>
</evidence>
<dbReference type="Gene3D" id="1.10.760.10">
    <property type="entry name" value="Cytochrome c-like domain"/>
    <property type="match status" value="1"/>
</dbReference>
<keyword evidence="18 22" id="KW-0186">Copper</keyword>
<feature type="binding site" description="type 1 copper site" evidence="22">
    <location>
        <position position="171"/>
    </location>
    <ligand>
        <name>Cu cation</name>
        <dbReference type="ChEBI" id="CHEBI:23378"/>
        <label>1</label>
    </ligand>
</feature>
<evidence type="ECO:0000256" key="6">
    <source>
        <dbReference type="ARBA" id="ARBA00010609"/>
    </source>
</evidence>
<evidence type="ECO:0000256" key="3">
    <source>
        <dbReference type="ARBA" id="ARBA00001974"/>
    </source>
</evidence>
<evidence type="ECO:0000313" key="27">
    <source>
        <dbReference type="Proteomes" id="UP000076630"/>
    </source>
</evidence>
<keyword evidence="24" id="KW-0732">Signal</keyword>
<evidence type="ECO:0000256" key="20">
    <source>
        <dbReference type="ARBA" id="ARBA00032356"/>
    </source>
</evidence>
<dbReference type="UniPathway" id="UPA00652">
    <property type="reaction ID" value="UER00707"/>
</dbReference>
<dbReference type="GO" id="GO:0009055">
    <property type="term" value="F:electron transfer activity"/>
    <property type="evidence" value="ECO:0007669"/>
    <property type="project" value="InterPro"/>
</dbReference>
<dbReference type="OrthoDB" id="9811395at2"/>
<feature type="binding site" description="type 1 copper site" evidence="22">
    <location>
        <position position="179"/>
    </location>
    <ligand>
        <name>Cu cation</name>
        <dbReference type="ChEBI" id="CHEBI:23378"/>
        <label>1</label>
    </ligand>
</feature>
<evidence type="ECO:0000256" key="1">
    <source>
        <dbReference type="ARBA" id="ARBA00001960"/>
    </source>
</evidence>
<comment type="caution">
    <text evidence="26">The sequence shown here is derived from an EMBL/GenBank/DDBJ whole genome shotgun (WGS) entry which is preliminary data.</text>
</comment>
<gene>
    <name evidence="26" type="ORF">AV926_11140</name>
</gene>
<feature type="signal peptide" evidence="24">
    <location>
        <begin position="1"/>
        <end position="31"/>
    </location>
</feature>
<dbReference type="PANTHER" id="PTHR35008:SF8">
    <property type="entry name" value="ALCOHOL DEHYDROGENASE CYTOCHROME C SUBUNIT"/>
    <property type="match status" value="1"/>
</dbReference>
<dbReference type="GO" id="GO:0005507">
    <property type="term" value="F:copper ion binding"/>
    <property type="evidence" value="ECO:0007669"/>
    <property type="project" value="InterPro"/>
</dbReference>
<keyword evidence="27" id="KW-1185">Reference proteome</keyword>
<feature type="binding site" description="type 1 copper site" evidence="22">
    <location>
        <position position="135"/>
    </location>
    <ligand>
        <name>Cu cation</name>
        <dbReference type="ChEBI" id="CHEBI:23378"/>
        <label>1</label>
    </ligand>
</feature>
<dbReference type="GO" id="GO:0042128">
    <property type="term" value="P:nitrate assimilation"/>
    <property type="evidence" value="ECO:0007669"/>
    <property type="project" value="UniProtKB-KW"/>
</dbReference>
<organism evidence="26 27">
    <name type="scientific">Myroides marinus</name>
    <dbReference type="NCBI Taxonomy" id="703342"/>
    <lineage>
        <taxon>Bacteria</taxon>
        <taxon>Pseudomonadati</taxon>
        <taxon>Bacteroidota</taxon>
        <taxon>Flavobacteriia</taxon>
        <taxon>Flavobacteriales</taxon>
        <taxon>Flavobacteriaceae</taxon>
        <taxon>Myroides</taxon>
    </lineage>
</organism>
<keyword evidence="17 23" id="KW-0408">Iron</keyword>
<dbReference type="PANTHER" id="PTHR35008">
    <property type="entry name" value="BLL4482 PROTEIN-RELATED"/>
    <property type="match status" value="1"/>
</dbReference>
<dbReference type="EMBL" id="LQNU01000059">
    <property type="protein sequence ID" value="KZE79727.1"/>
    <property type="molecule type" value="Genomic_DNA"/>
</dbReference>